<dbReference type="Proteomes" id="UP000438429">
    <property type="component" value="Unassembled WGS sequence"/>
</dbReference>
<comment type="caution">
    <text evidence="2">The sequence shown here is derived from an EMBL/GenBank/DDBJ whole genome shotgun (WGS) entry which is preliminary data.</text>
</comment>
<protein>
    <submittedName>
        <fullName evidence="2">Uncharacterized protein</fullName>
    </submittedName>
</protein>
<evidence type="ECO:0000313" key="2">
    <source>
        <dbReference type="EMBL" id="KAF0041660.1"/>
    </source>
</evidence>
<dbReference type="EMBL" id="VEVO01000005">
    <property type="protein sequence ID" value="KAF0041660.1"/>
    <property type="molecule type" value="Genomic_DNA"/>
</dbReference>
<evidence type="ECO:0000256" key="1">
    <source>
        <dbReference type="SAM" id="MobiDB-lite"/>
    </source>
</evidence>
<feature type="compositionally biased region" description="Basic and acidic residues" evidence="1">
    <location>
        <begin position="75"/>
        <end position="106"/>
    </location>
</feature>
<organism evidence="2 3">
    <name type="scientific">Scophthalmus maximus</name>
    <name type="common">Turbot</name>
    <name type="synonym">Psetta maxima</name>
    <dbReference type="NCBI Taxonomy" id="52904"/>
    <lineage>
        <taxon>Eukaryota</taxon>
        <taxon>Metazoa</taxon>
        <taxon>Chordata</taxon>
        <taxon>Craniata</taxon>
        <taxon>Vertebrata</taxon>
        <taxon>Euteleostomi</taxon>
        <taxon>Actinopterygii</taxon>
        <taxon>Neopterygii</taxon>
        <taxon>Teleostei</taxon>
        <taxon>Neoteleostei</taxon>
        <taxon>Acanthomorphata</taxon>
        <taxon>Carangaria</taxon>
        <taxon>Pleuronectiformes</taxon>
        <taxon>Pleuronectoidei</taxon>
        <taxon>Scophthalmidae</taxon>
        <taxon>Scophthalmus</taxon>
    </lineage>
</organism>
<evidence type="ECO:0000313" key="3">
    <source>
        <dbReference type="Proteomes" id="UP000438429"/>
    </source>
</evidence>
<feature type="compositionally biased region" description="Basic and acidic residues" evidence="1">
    <location>
        <begin position="119"/>
        <end position="131"/>
    </location>
</feature>
<proteinExistence type="predicted"/>
<dbReference type="AlphaFoldDB" id="A0A6A4TCX2"/>
<sequence>MWDEATVDDSLCMKLVMEEEFGFFAAIKEFKYSLFPVSVLTEMESIRRFVVSSSLVVSRRLSSSSLRLVVSRRSHVNETSRDDDARRRRETKRRRDEETSRRRDNASQHVYETEFSSQDTRETKIHRDPVF</sequence>
<name>A0A6A4TCX2_SCOMX</name>
<accession>A0A6A4TCX2</accession>
<gene>
    <name evidence="2" type="ORF">F2P81_005192</name>
</gene>
<feature type="compositionally biased region" description="Polar residues" evidence="1">
    <location>
        <begin position="107"/>
        <end position="118"/>
    </location>
</feature>
<reference evidence="2 3" key="1">
    <citation type="submission" date="2019-06" db="EMBL/GenBank/DDBJ databases">
        <title>Draft genomes of female and male turbot (Scophthalmus maximus).</title>
        <authorList>
            <person name="Xu H."/>
            <person name="Xu X.-W."/>
            <person name="Shao C."/>
            <person name="Chen S."/>
        </authorList>
    </citation>
    <scope>NUCLEOTIDE SEQUENCE [LARGE SCALE GENOMIC DNA]</scope>
    <source>
        <strain evidence="2">Ysfricsl-2016a</strain>
        <tissue evidence="2">Blood</tissue>
    </source>
</reference>
<feature type="region of interest" description="Disordered" evidence="1">
    <location>
        <begin position="74"/>
        <end position="131"/>
    </location>
</feature>